<dbReference type="CDD" id="cd00586">
    <property type="entry name" value="4HBT"/>
    <property type="match status" value="1"/>
</dbReference>
<evidence type="ECO:0000256" key="1">
    <source>
        <dbReference type="ARBA" id="ARBA00022801"/>
    </source>
</evidence>
<dbReference type="AlphaFoldDB" id="A0A2W4WHS1"/>
<evidence type="ECO:0000313" key="4">
    <source>
        <dbReference type="Proteomes" id="UP000249354"/>
    </source>
</evidence>
<dbReference type="Proteomes" id="UP000249354">
    <property type="component" value="Unassembled WGS sequence"/>
</dbReference>
<comment type="function">
    <text evidence="2">Catalyzes the hydrolysis of 1,4-dihydroxy-2-naphthoyl-CoA (DHNA-CoA) to 1,4-dihydroxy-2-naphthoate (DHNA), a reaction involved in phylloquinone (vitamin K1) biosynthesis.</text>
</comment>
<reference evidence="3 4" key="2">
    <citation type="submission" date="2018-06" db="EMBL/GenBank/DDBJ databases">
        <title>Metagenomic assembly of (sub)arctic Cyanobacteria and their associated microbiome from non-axenic cultures.</title>
        <authorList>
            <person name="Baurain D."/>
        </authorList>
    </citation>
    <scope>NUCLEOTIDE SEQUENCE [LARGE SCALE GENOMIC DNA]</scope>
    <source>
        <strain evidence="3">ULC129bin1</strain>
    </source>
</reference>
<dbReference type="Pfam" id="PF13279">
    <property type="entry name" value="4HBT_2"/>
    <property type="match status" value="1"/>
</dbReference>
<evidence type="ECO:0000313" key="3">
    <source>
        <dbReference type="EMBL" id="PZO21895.1"/>
    </source>
</evidence>
<gene>
    <name evidence="3" type="ORF">DCF25_04315</name>
</gene>
<comment type="caution">
    <text evidence="3">The sequence shown here is derived from an EMBL/GenBank/DDBJ whole genome shotgun (WGS) entry which is preliminary data.</text>
</comment>
<keyword evidence="1 2" id="KW-0378">Hydrolase</keyword>
<dbReference type="GO" id="GO:0042372">
    <property type="term" value="P:phylloquinone biosynthetic process"/>
    <property type="evidence" value="ECO:0007669"/>
    <property type="project" value="UniProtKB-UniRule"/>
</dbReference>
<dbReference type="EMBL" id="QBMC01000016">
    <property type="protein sequence ID" value="PZO21895.1"/>
    <property type="molecule type" value="Genomic_DNA"/>
</dbReference>
<dbReference type="HAMAP" id="MF_02101">
    <property type="entry name" value="DHNA_CoA_hydrolase"/>
    <property type="match status" value="1"/>
</dbReference>
<proteinExistence type="inferred from homology"/>
<dbReference type="InterPro" id="IPR022829">
    <property type="entry name" value="DHNA_CoA_hydrolase"/>
</dbReference>
<dbReference type="UniPathway" id="UPA01057">
    <property type="reaction ID" value="UER01033"/>
</dbReference>
<dbReference type="Gene3D" id="3.10.129.10">
    <property type="entry name" value="Hotdog Thioesterase"/>
    <property type="match status" value="1"/>
</dbReference>
<feature type="active site" evidence="2">
    <location>
        <position position="18"/>
    </location>
</feature>
<dbReference type="GO" id="GO:0061522">
    <property type="term" value="F:1,4-dihydroxy-2-naphthoyl-CoA thioesterase activity"/>
    <property type="evidence" value="ECO:0007669"/>
    <property type="project" value="UniProtKB-EC"/>
</dbReference>
<dbReference type="InterPro" id="IPR029069">
    <property type="entry name" value="HotDog_dom_sf"/>
</dbReference>
<sequence length="156" mass="16785">MENLSGGYSRVVRFGETDAGGVVYFAELLGFCHEAYEDGLAAAGIDVRAFFSGKGTSLAGRGDAVAVPIVHARADFYRPMFCGDRLIFSLLPKLLTPNSFEVAYEVFGSGESANGRKVAEALTRHVAIRTDSRRRCPLPDYLTNWIAAQSGSSGLI</sequence>
<comment type="pathway">
    <text evidence="2">Quinol/quinone metabolism; 1,4-dihydroxy-2-naphthoate biosynthesis; 1,4-dihydroxy-2-naphthoate from chorismate: step 7/7.</text>
</comment>
<protein>
    <recommendedName>
        <fullName evidence="2">1,4-dihydroxy-2-naphthoyl-CoA hydrolase</fullName>
        <shortName evidence="2">DHNA-CoA hydrolase</shortName>
        <ecNumber evidence="2">3.1.2.28</ecNumber>
    </recommendedName>
    <alternativeName>
        <fullName evidence="2">DHNA-CoA thioesterase</fullName>
    </alternativeName>
</protein>
<dbReference type="EC" id="3.1.2.28" evidence="2"/>
<organism evidence="3 4">
    <name type="scientific">Leptolyngbya foveolarum</name>
    <dbReference type="NCBI Taxonomy" id="47253"/>
    <lineage>
        <taxon>Bacteria</taxon>
        <taxon>Bacillati</taxon>
        <taxon>Cyanobacteriota</taxon>
        <taxon>Cyanophyceae</taxon>
        <taxon>Leptolyngbyales</taxon>
        <taxon>Leptolyngbyaceae</taxon>
        <taxon>Leptolyngbya group</taxon>
        <taxon>Leptolyngbya</taxon>
    </lineage>
</organism>
<name>A0A2W4WHS1_9CYAN</name>
<evidence type="ECO:0000256" key="2">
    <source>
        <dbReference type="HAMAP-Rule" id="MF_02101"/>
    </source>
</evidence>
<accession>A0A2W4WHS1</accession>
<reference evidence="4" key="1">
    <citation type="submission" date="2018-04" db="EMBL/GenBank/DDBJ databases">
        <authorList>
            <person name="Cornet L."/>
        </authorList>
    </citation>
    <scope>NUCLEOTIDE SEQUENCE [LARGE SCALE GENOMIC DNA]</scope>
</reference>
<dbReference type="UniPathway" id="UPA00995"/>
<comment type="catalytic activity">
    <reaction evidence="2">
        <text>1,4-dihydroxy-2-naphthoyl-CoA + H2O = 1,4-dihydroxy-2-naphthoate + CoA + H(+)</text>
        <dbReference type="Rhea" id="RHEA:26309"/>
        <dbReference type="ChEBI" id="CHEBI:11173"/>
        <dbReference type="ChEBI" id="CHEBI:15377"/>
        <dbReference type="ChEBI" id="CHEBI:15378"/>
        <dbReference type="ChEBI" id="CHEBI:57287"/>
        <dbReference type="ChEBI" id="CHEBI:58897"/>
        <dbReference type="EC" id="3.1.2.28"/>
    </reaction>
</comment>
<comment type="similarity">
    <text evidence="2">Belongs to the 4-hydroxybenzoyl-CoA thioesterase family. DHNA-CoA hydrolase subfamily.</text>
</comment>
<dbReference type="SUPFAM" id="SSF54637">
    <property type="entry name" value="Thioesterase/thiol ester dehydrase-isomerase"/>
    <property type="match status" value="1"/>
</dbReference>
<comment type="pathway">
    <text evidence="2">Cofactor biosynthesis; phylloquinone biosynthesis.</text>
</comment>